<dbReference type="GO" id="GO:0003677">
    <property type="term" value="F:DNA binding"/>
    <property type="evidence" value="ECO:0007669"/>
    <property type="project" value="UniProtKB-KW"/>
</dbReference>
<dbReference type="Proteomes" id="UP000240739">
    <property type="component" value="Unassembled WGS sequence"/>
</dbReference>
<dbReference type="SUPFAM" id="SSF88659">
    <property type="entry name" value="Sigma3 and sigma4 domains of RNA polymerase sigma factors"/>
    <property type="match status" value="1"/>
</dbReference>
<feature type="domain" description="RNA polymerase sigma factor 70 region 4 type 2" evidence="7">
    <location>
        <begin position="151"/>
        <end position="203"/>
    </location>
</feature>
<dbReference type="InterPro" id="IPR039425">
    <property type="entry name" value="RNA_pol_sigma-70-like"/>
</dbReference>
<dbReference type="Pfam" id="PF08281">
    <property type="entry name" value="Sigma70_r4_2"/>
    <property type="match status" value="1"/>
</dbReference>
<dbReference type="AlphaFoldDB" id="A0A2T4UIG7"/>
<keyword evidence="4" id="KW-0238">DNA-binding</keyword>
<dbReference type="SUPFAM" id="SSF88946">
    <property type="entry name" value="Sigma2 domain of RNA polymerase sigma factors"/>
    <property type="match status" value="1"/>
</dbReference>
<dbReference type="EMBL" id="PYYB01000001">
    <property type="protein sequence ID" value="PTL59034.1"/>
    <property type="molecule type" value="Genomic_DNA"/>
</dbReference>
<name>A0A2T4UIG7_9ACTN</name>
<accession>A0A2T4UIG7</accession>
<dbReference type="InterPro" id="IPR014284">
    <property type="entry name" value="RNA_pol_sigma-70_dom"/>
</dbReference>
<evidence type="ECO:0000256" key="2">
    <source>
        <dbReference type="ARBA" id="ARBA00023015"/>
    </source>
</evidence>
<protein>
    <recommendedName>
        <fullName evidence="10">Sigma-70 family RNA polymerase sigma factor</fullName>
    </recommendedName>
</protein>
<comment type="similarity">
    <text evidence="1">Belongs to the sigma-70 factor family. ECF subfamily.</text>
</comment>
<evidence type="ECO:0000256" key="1">
    <source>
        <dbReference type="ARBA" id="ARBA00010641"/>
    </source>
</evidence>
<evidence type="ECO:0000313" key="9">
    <source>
        <dbReference type="Proteomes" id="UP000240739"/>
    </source>
</evidence>
<evidence type="ECO:0000313" key="8">
    <source>
        <dbReference type="EMBL" id="PTL59034.1"/>
    </source>
</evidence>
<evidence type="ECO:0000256" key="5">
    <source>
        <dbReference type="ARBA" id="ARBA00023163"/>
    </source>
</evidence>
<keyword evidence="3" id="KW-0731">Sigma factor</keyword>
<evidence type="ECO:0000256" key="4">
    <source>
        <dbReference type="ARBA" id="ARBA00023125"/>
    </source>
</evidence>
<dbReference type="InterPro" id="IPR007627">
    <property type="entry name" value="RNA_pol_sigma70_r2"/>
</dbReference>
<dbReference type="Gene3D" id="1.10.10.10">
    <property type="entry name" value="Winged helix-like DNA-binding domain superfamily/Winged helix DNA-binding domain"/>
    <property type="match status" value="1"/>
</dbReference>
<reference evidence="8 9" key="1">
    <citation type="submission" date="2018-03" db="EMBL/GenBank/DDBJ databases">
        <title>Aquarubrobacter algicola gen. nov., sp. nov., a novel actinobacterium isolated from shallow eutrophic lake during the end of cyanobacterial harmful algal blooms.</title>
        <authorList>
            <person name="Chun S.J."/>
        </authorList>
    </citation>
    <scope>NUCLEOTIDE SEQUENCE [LARGE SCALE GENOMIC DNA]</scope>
    <source>
        <strain evidence="8 9">Seoho-28</strain>
    </source>
</reference>
<organism evidence="8 9">
    <name type="scientific">Paraconexibacter algicola</name>
    <dbReference type="NCBI Taxonomy" id="2133960"/>
    <lineage>
        <taxon>Bacteria</taxon>
        <taxon>Bacillati</taxon>
        <taxon>Actinomycetota</taxon>
        <taxon>Thermoleophilia</taxon>
        <taxon>Solirubrobacterales</taxon>
        <taxon>Paraconexibacteraceae</taxon>
        <taxon>Paraconexibacter</taxon>
    </lineage>
</organism>
<dbReference type="Gene3D" id="1.10.1740.10">
    <property type="match status" value="1"/>
</dbReference>
<evidence type="ECO:0000259" key="7">
    <source>
        <dbReference type="Pfam" id="PF08281"/>
    </source>
</evidence>
<dbReference type="CDD" id="cd06171">
    <property type="entry name" value="Sigma70_r4"/>
    <property type="match status" value="1"/>
</dbReference>
<feature type="domain" description="RNA polymerase sigma-70 region 2" evidence="6">
    <location>
        <begin position="49"/>
        <end position="115"/>
    </location>
</feature>
<keyword evidence="9" id="KW-1185">Reference proteome</keyword>
<evidence type="ECO:0008006" key="10">
    <source>
        <dbReference type="Google" id="ProtNLM"/>
    </source>
</evidence>
<dbReference type="InterPro" id="IPR013249">
    <property type="entry name" value="RNA_pol_sigma70_r4_t2"/>
</dbReference>
<dbReference type="GO" id="GO:0006352">
    <property type="term" value="P:DNA-templated transcription initiation"/>
    <property type="evidence" value="ECO:0007669"/>
    <property type="project" value="InterPro"/>
</dbReference>
<keyword evidence="5" id="KW-0804">Transcription</keyword>
<dbReference type="InterPro" id="IPR013325">
    <property type="entry name" value="RNA_pol_sigma_r2"/>
</dbReference>
<evidence type="ECO:0000256" key="3">
    <source>
        <dbReference type="ARBA" id="ARBA00023082"/>
    </source>
</evidence>
<dbReference type="PANTHER" id="PTHR43133:SF8">
    <property type="entry name" value="RNA POLYMERASE SIGMA FACTOR HI_1459-RELATED"/>
    <property type="match status" value="1"/>
</dbReference>
<keyword evidence="2" id="KW-0805">Transcription regulation</keyword>
<dbReference type="InterPro" id="IPR036388">
    <property type="entry name" value="WH-like_DNA-bd_sf"/>
</dbReference>
<dbReference type="NCBIfam" id="TIGR02937">
    <property type="entry name" value="sigma70-ECF"/>
    <property type="match status" value="1"/>
</dbReference>
<dbReference type="Pfam" id="PF04542">
    <property type="entry name" value="Sigma70_r2"/>
    <property type="match status" value="1"/>
</dbReference>
<sequence>MYGLSGHDCPDNPYTARAAGPHRLSHGVGRRHCRGVEPRLGPSTFRELWTAHAEPLLRFFARRTMDPEASMDLVAETFAAAFTGRRRFRGRTREEEAAYLHGIARRQLLHWYRHAAVQRRATRRLGVQRPAMDDESYARVEELVHSAPERAAVRAALLALSDAQQQVLRLRVVEERDYAEIAAVLGVTEQTARARVSRALRALDGALVAAEGRP</sequence>
<comment type="caution">
    <text evidence="8">The sequence shown here is derived from an EMBL/GenBank/DDBJ whole genome shotgun (WGS) entry which is preliminary data.</text>
</comment>
<gene>
    <name evidence="8" type="ORF">C7Y72_04915</name>
</gene>
<proteinExistence type="inferred from homology"/>
<dbReference type="PANTHER" id="PTHR43133">
    <property type="entry name" value="RNA POLYMERASE ECF-TYPE SIGMA FACTO"/>
    <property type="match status" value="1"/>
</dbReference>
<dbReference type="GO" id="GO:0016987">
    <property type="term" value="F:sigma factor activity"/>
    <property type="evidence" value="ECO:0007669"/>
    <property type="project" value="UniProtKB-KW"/>
</dbReference>
<evidence type="ECO:0000259" key="6">
    <source>
        <dbReference type="Pfam" id="PF04542"/>
    </source>
</evidence>
<dbReference type="InterPro" id="IPR013324">
    <property type="entry name" value="RNA_pol_sigma_r3/r4-like"/>
</dbReference>